<evidence type="ECO:0000256" key="4">
    <source>
        <dbReference type="ARBA" id="ARBA00022989"/>
    </source>
</evidence>
<dbReference type="EMBL" id="CP157947">
    <property type="protein sequence ID" value="XBS70257.1"/>
    <property type="molecule type" value="Genomic_DNA"/>
</dbReference>
<keyword evidence="4 6" id="KW-1133">Transmembrane helix</keyword>
<evidence type="ECO:0000259" key="7">
    <source>
        <dbReference type="Pfam" id="PF02687"/>
    </source>
</evidence>
<protein>
    <submittedName>
        <fullName evidence="8">FtsX-like permease family protein</fullName>
    </submittedName>
</protein>
<dbReference type="AlphaFoldDB" id="A0AAU7QC80"/>
<dbReference type="Pfam" id="PF02687">
    <property type="entry name" value="FtsX"/>
    <property type="match status" value="1"/>
</dbReference>
<evidence type="ECO:0000256" key="3">
    <source>
        <dbReference type="ARBA" id="ARBA00022692"/>
    </source>
</evidence>
<dbReference type="InterPro" id="IPR003838">
    <property type="entry name" value="ABC3_permease_C"/>
</dbReference>
<evidence type="ECO:0000313" key="8">
    <source>
        <dbReference type="EMBL" id="XBS70257.1"/>
    </source>
</evidence>
<reference evidence="8" key="1">
    <citation type="submission" date="2024-06" db="EMBL/GenBank/DDBJ databases">
        <authorList>
            <person name="Coelho C."/>
            <person name="Bento M."/>
            <person name="Garcia E."/>
            <person name="Camelo A."/>
            <person name="Brandao I."/>
            <person name="Espirito Santo C."/>
            <person name="Trovao J."/>
            <person name="Verissimo A."/>
            <person name="Costa J."/>
            <person name="Tiago I."/>
        </authorList>
    </citation>
    <scope>NUCLEOTIDE SEQUENCE</scope>
    <source>
        <strain evidence="8">KWT182</strain>
    </source>
</reference>
<feature type="transmembrane region" description="Helical" evidence="6">
    <location>
        <begin position="143"/>
        <end position="166"/>
    </location>
</feature>
<organism evidence="8">
    <name type="scientific">Acerihabitans sp. KWT182</name>
    <dbReference type="NCBI Taxonomy" id="3157919"/>
    <lineage>
        <taxon>Bacteria</taxon>
        <taxon>Pseudomonadati</taxon>
        <taxon>Pseudomonadota</taxon>
        <taxon>Gammaproteobacteria</taxon>
        <taxon>Enterobacterales</taxon>
        <taxon>Pectobacteriaceae</taxon>
        <taxon>Acerihabitans</taxon>
    </lineage>
</organism>
<feature type="transmembrane region" description="Helical" evidence="6">
    <location>
        <begin position="51"/>
        <end position="76"/>
    </location>
</feature>
<keyword evidence="3 6" id="KW-0812">Transmembrane</keyword>
<evidence type="ECO:0000256" key="6">
    <source>
        <dbReference type="SAM" id="Phobius"/>
    </source>
</evidence>
<accession>A0AAU7QC80</accession>
<proteinExistence type="predicted"/>
<evidence type="ECO:0000256" key="5">
    <source>
        <dbReference type="ARBA" id="ARBA00023136"/>
    </source>
</evidence>
<gene>
    <name evidence="8" type="ORF">ABK905_03000</name>
</gene>
<feature type="domain" description="ABC3 transporter permease C-terminal" evidence="7">
    <location>
        <begin position="54"/>
        <end position="160"/>
    </location>
</feature>
<comment type="subcellular location">
    <subcellularLocation>
        <location evidence="1">Cell membrane</location>
        <topology evidence="1">Multi-pass membrane protein</topology>
    </subcellularLocation>
</comment>
<name>A0AAU7QC80_9GAMM</name>
<feature type="transmembrane region" description="Helical" evidence="6">
    <location>
        <begin position="101"/>
        <end position="123"/>
    </location>
</feature>
<evidence type="ECO:0000256" key="1">
    <source>
        <dbReference type="ARBA" id="ARBA00004651"/>
    </source>
</evidence>
<dbReference type="GO" id="GO:0005886">
    <property type="term" value="C:plasma membrane"/>
    <property type="evidence" value="ECO:0007669"/>
    <property type="project" value="UniProtKB-SubCell"/>
</dbReference>
<sequence length="172" mass="19518">MERYAPQLAGAPFTPGEYLHFHARNILDIHYDQEYSDELASVQSKALLHTLYGAAIFVLLTTLVNFTNINGIVNAAKRNSLHIKRSVGASDKQILLEYYRVMVPQFLCILFFALLMLTAAALFSRQIQELLHQISRPVQAGVFLMVSFLIGGMLVLCQSAYLYFFYFQGSER</sequence>
<keyword evidence="2" id="KW-1003">Cell membrane</keyword>
<evidence type="ECO:0000256" key="2">
    <source>
        <dbReference type="ARBA" id="ARBA00022475"/>
    </source>
</evidence>
<keyword evidence="5 6" id="KW-0472">Membrane</keyword>